<evidence type="ECO:0000313" key="5">
    <source>
        <dbReference type="EMBL" id="AXE19786.1"/>
    </source>
</evidence>
<dbReference type="NCBIfam" id="TIGR04183">
    <property type="entry name" value="Por_Secre_tail"/>
    <property type="match status" value="1"/>
</dbReference>
<feature type="domain" description="Secretion system C-terminal sorting" evidence="4">
    <location>
        <begin position="857"/>
        <end position="929"/>
    </location>
</feature>
<dbReference type="AlphaFoldDB" id="A0A344TMB5"/>
<dbReference type="Gene3D" id="3.40.50.200">
    <property type="entry name" value="Peptidase S8/S53 domain"/>
    <property type="match status" value="1"/>
</dbReference>
<dbReference type="InterPro" id="IPR034058">
    <property type="entry name" value="TagA/B/C/D_pept_dom"/>
</dbReference>
<dbReference type="Gene3D" id="2.60.120.380">
    <property type="match status" value="1"/>
</dbReference>
<evidence type="ECO:0000259" key="3">
    <source>
        <dbReference type="Pfam" id="PF00082"/>
    </source>
</evidence>
<accession>A0A344TMB5</accession>
<dbReference type="Proteomes" id="UP000251993">
    <property type="component" value="Chromosome"/>
</dbReference>
<dbReference type="Gene3D" id="2.60.40.10">
    <property type="entry name" value="Immunoglobulins"/>
    <property type="match status" value="3"/>
</dbReference>
<dbReference type="InterPro" id="IPR013783">
    <property type="entry name" value="Ig-like_fold"/>
</dbReference>
<organism evidence="5 6">
    <name type="scientific">Runella rosea</name>
    <dbReference type="NCBI Taxonomy" id="2259595"/>
    <lineage>
        <taxon>Bacteria</taxon>
        <taxon>Pseudomonadati</taxon>
        <taxon>Bacteroidota</taxon>
        <taxon>Cytophagia</taxon>
        <taxon>Cytophagales</taxon>
        <taxon>Spirosomataceae</taxon>
        <taxon>Runella</taxon>
    </lineage>
</organism>
<reference evidence="5 6" key="1">
    <citation type="submission" date="2018-07" db="EMBL/GenBank/DDBJ databases">
        <title>Genome sequencing of Runella.</title>
        <authorList>
            <person name="Baek M.-G."/>
            <person name="Yi H."/>
        </authorList>
    </citation>
    <scope>NUCLEOTIDE SEQUENCE [LARGE SCALE GENOMIC DNA]</scope>
    <source>
        <strain evidence="5 6">HYN0085</strain>
    </source>
</reference>
<dbReference type="InterPro" id="IPR008979">
    <property type="entry name" value="Galactose-bd-like_sf"/>
</dbReference>
<dbReference type="PANTHER" id="PTHR43399:SF4">
    <property type="entry name" value="CELL WALL-ASSOCIATED PROTEASE"/>
    <property type="match status" value="1"/>
</dbReference>
<dbReference type="Pfam" id="PF18962">
    <property type="entry name" value="Por_Secre_tail"/>
    <property type="match status" value="1"/>
</dbReference>
<keyword evidence="6" id="KW-1185">Reference proteome</keyword>
<comment type="similarity">
    <text evidence="1 2">Belongs to the peptidase S8 family.</text>
</comment>
<dbReference type="SUPFAM" id="SSF52743">
    <property type="entry name" value="Subtilisin-like"/>
    <property type="match status" value="1"/>
</dbReference>
<dbReference type="PROSITE" id="PS51892">
    <property type="entry name" value="SUBTILASE"/>
    <property type="match status" value="1"/>
</dbReference>
<protein>
    <submittedName>
        <fullName evidence="5">Uncharacterized protein</fullName>
    </submittedName>
</protein>
<dbReference type="SUPFAM" id="SSF49785">
    <property type="entry name" value="Galactose-binding domain-like"/>
    <property type="match status" value="1"/>
</dbReference>
<evidence type="ECO:0000313" key="6">
    <source>
        <dbReference type="Proteomes" id="UP000251993"/>
    </source>
</evidence>
<dbReference type="PANTHER" id="PTHR43399">
    <property type="entry name" value="SUBTILISIN-RELATED"/>
    <property type="match status" value="1"/>
</dbReference>
<dbReference type="OrthoDB" id="9792152at2"/>
<dbReference type="EMBL" id="CP030850">
    <property type="protein sequence ID" value="AXE19786.1"/>
    <property type="molecule type" value="Genomic_DNA"/>
</dbReference>
<dbReference type="KEGG" id="run:DR864_19580"/>
<feature type="domain" description="Peptidase S8/S53" evidence="3">
    <location>
        <begin position="166"/>
        <end position="447"/>
    </location>
</feature>
<dbReference type="InterPro" id="IPR000209">
    <property type="entry name" value="Peptidase_S8/S53_dom"/>
</dbReference>
<dbReference type="GO" id="GO:0006508">
    <property type="term" value="P:proteolysis"/>
    <property type="evidence" value="ECO:0007669"/>
    <property type="project" value="InterPro"/>
</dbReference>
<evidence type="ECO:0000259" key="4">
    <source>
        <dbReference type="Pfam" id="PF18962"/>
    </source>
</evidence>
<dbReference type="CDD" id="cd04842">
    <property type="entry name" value="Peptidases_S8_Kp43_protease"/>
    <property type="match status" value="1"/>
</dbReference>
<dbReference type="InterPro" id="IPR036852">
    <property type="entry name" value="Peptidase_S8/S53_dom_sf"/>
</dbReference>
<dbReference type="InterPro" id="IPR051048">
    <property type="entry name" value="Peptidase_S8/S53_subtilisin"/>
</dbReference>
<gene>
    <name evidence="5" type="ORF">DR864_19580</name>
</gene>
<evidence type="ECO:0000256" key="2">
    <source>
        <dbReference type="PROSITE-ProRule" id="PRU01240"/>
    </source>
</evidence>
<sequence length="934" mass="102003">MLAILPRKLFFSISSLIGRLLMVYLSVICIFVKGQTVETRLKTPENTAGLRHLDLQKRYTLNRQKALSLAKKQKWFISKKYAKERILTLQGVDTFGIPVYYTVHNLLASAGTHTTNLYNGGGLGIDLKGDLPQLNGTLCLWDGGLPRLSHIEFGGRIRQKDGSTLLSDHATHLSGTMAAAGINSQVKGMAYGAKLDVWDYTDDVVEMSREASKMLVSNHSYGPVVGWFYNESRPGNDPTRKWEWWGNTSISTKEDYRFGFYDEKAQDLDQLAYNNPFYLIVKSADNKRSETGPPIGTPYFLRNTNQTSILDRYRNDGYDVIPAEANAKNILTVGGAELKLQNGRIGGFSVSDFSGWGPTDDGRIKPDLLGVGTSIISSISNADNAYATMSGTSTASANVSGTLILLQELFYRQKAYFMRSATLKGLVLHTADKPLDKLGPSYEYGWGLLNAEKAAKVLINSDNNHVVLEKSLRQNETYQQKIIATGNTPLVVTLSWTDPEGTPTRITTQTVDDPTIKLINDLDVRLSDDTGNTWFPWVLDPANPAKEASRGDNIRDNTEQAVIESPTPGKVYTLTIRHKRTLQTGTQPYSLFISGISPQDCNAAVQLVAGKDTTLCGNIALKMQIKGDNGLTYQWMKDGQLLATSTSTSLDISQEGVYSVKAIGYQCSAQSKPISVRVSGLTAQISPAGSFAICAGKAVRLSANEGLGYRYQWQRNGSPIAGATMSVLTPTEPGTYSVIIRSNSCTAVSRPTQLLSALQQPVISTNTGTLIPPKGSIRLTTTTGEGMTYRWFLNDNPITTATGARLTASLPGKYTVEITQNGCSIMSAPLILTNVPYPTNTPATVPEILIVKENLSLFPNPVVHTLTVAYASDNTYDLTAHIVTMDGVELAGKLLYDNGSVFLNQFDVSELPPGKYFIQVSDGRRSIAKPFVKQ</sequence>
<comment type="caution">
    <text evidence="2">Lacks conserved residue(s) required for the propagation of feature annotation.</text>
</comment>
<name>A0A344TMB5_9BACT</name>
<evidence type="ECO:0000256" key="1">
    <source>
        <dbReference type="ARBA" id="ARBA00011073"/>
    </source>
</evidence>
<dbReference type="InterPro" id="IPR026444">
    <property type="entry name" value="Secre_tail"/>
</dbReference>
<dbReference type="Pfam" id="PF00082">
    <property type="entry name" value="Peptidase_S8"/>
    <property type="match status" value="1"/>
</dbReference>
<dbReference type="GO" id="GO:0004252">
    <property type="term" value="F:serine-type endopeptidase activity"/>
    <property type="evidence" value="ECO:0007669"/>
    <property type="project" value="InterPro"/>
</dbReference>
<proteinExistence type="inferred from homology"/>